<feature type="domain" description="DUF1559" evidence="2">
    <location>
        <begin position="37"/>
        <end position="330"/>
    </location>
</feature>
<evidence type="ECO:0000256" key="1">
    <source>
        <dbReference type="SAM" id="Phobius"/>
    </source>
</evidence>
<accession>A0A2Z3HAU0</accession>
<organism evidence="3 4">
    <name type="scientific">Gemmata obscuriglobus</name>
    <dbReference type="NCBI Taxonomy" id="114"/>
    <lineage>
        <taxon>Bacteria</taxon>
        <taxon>Pseudomonadati</taxon>
        <taxon>Planctomycetota</taxon>
        <taxon>Planctomycetia</taxon>
        <taxon>Gemmatales</taxon>
        <taxon>Gemmataceae</taxon>
        <taxon>Gemmata</taxon>
    </lineage>
</organism>
<dbReference type="RefSeq" id="WP_010040164.1">
    <property type="nucleotide sequence ID" value="NZ_CP025958.1"/>
</dbReference>
<name>A0A2Z3HAU0_9BACT</name>
<keyword evidence="1" id="KW-0812">Transmembrane</keyword>
<evidence type="ECO:0000259" key="2">
    <source>
        <dbReference type="Pfam" id="PF07596"/>
    </source>
</evidence>
<dbReference type="InterPro" id="IPR011453">
    <property type="entry name" value="DUF1559"/>
</dbReference>
<gene>
    <name evidence="3" type="ORF">C1280_29955</name>
</gene>
<feature type="transmembrane region" description="Helical" evidence="1">
    <location>
        <begin position="12"/>
        <end position="36"/>
    </location>
</feature>
<dbReference type="SUPFAM" id="SSF54523">
    <property type="entry name" value="Pili subunits"/>
    <property type="match status" value="1"/>
</dbReference>
<dbReference type="InterPro" id="IPR027558">
    <property type="entry name" value="Pre_pil_HX9DG_C"/>
</dbReference>
<dbReference type="NCBIfam" id="TIGR02532">
    <property type="entry name" value="IV_pilin_GFxxxE"/>
    <property type="match status" value="1"/>
</dbReference>
<dbReference type="InterPro" id="IPR045584">
    <property type="entry name" value="Pilin-like"/>
</dbReference>
<evidence type="ECO:0000313" key="3">
    <source>
        <dbReference type="EMBL" id="AWM40796.1"/>
    </source>
</evidence>
<dbReference type="PANTHER" id="PTHR30093:SF2">
    <property type="entry name" value="TYPE II SECRETION SYSTEM PROTEIN H"/>
    <property type="match status" value="1"/>
</dbReference>
<reference evidence="3 4" key="1">
    <citation type="submission" date="2018-01" db="EMBL/GenBank/DDBJ databases">
        <title>G. obscuriglobus.</title>
        <authorList>
            <person name="Franke J."/>
            <person name="Blomberg W."/>
            <person name="Selmecki A."/>
        </authorList>
    </citation>
    <scope>NUCLEOTIDE SEQUENCE [LARGE SCALE GENOMIC DNA]</scope>
    <source>
        <strain evidence="3 4">DSM 5831</strain>
    </source>
</reference>
<dbReference type="KEGG" id="gog:C1280_29955"/>
<keyword evidence="4" id="KW-1185">Reference proteome</keyword>
<dbReference type="Pfam" id="PF07596">
    <property type="entry name" value="SBP_bac_10"/>
    <property type="match status" value="1"/>
</dbReference>
<keyword evidence="1" id="KW-0472">Membrane</keyword>
<dbReference type="OrthoDB" id="280382at2"/>
<evidence type="ECO:0000313" key="4">
    <source>
        <dbReference type="Proteomes" id="UP000245802"/>
    </source>
</evidence>
<dbReference type="NCBIfam" id="TIGR04294">
    <property type="entry name" value="pre_pil_HX9DG"/>
    <property type="match status" value="1"/>
</dbReference>
<proteinExistence type="predicted"/>
<dbReference type="Gene3D" id="3.30.700.10">
    <property type="entry name" value="Glycoprotein, Type 4 Pilin"/>
    <property type="match status" value="1"/>
</dbReference>
<dbReference type="InterPro" id="IPR012902">
    <property type="entry name" value="N_methyl_site"/>
</dbReference>
<keyword evidence="1" id="KW-1133">Transmembrane helix</keyword>
<dbReference type="AlphaFoldDB" id="A0A2Z3HAU0"/>
<dbReference type="Pfam" id="PF07963">
    <property type="entry name" value="N_methyl"/>
    <property type="match status" value="1"/>
</dbReference>
<protein>
    <submittedName>
        <fullName evidence="3">Prepilin-type cleavage/methylation domain-containing protein</fullName>
    </submittedName>
</protein>
<sequence length="350" mass="36742">MPAPVSSRSRRAFTLIELLVVIAIIAILIGLLLPAVQKVREAAARMSCQNNLKQMGLAIHNFHDQRGHLPSGGTTDTPPYGTGNGWGSAWTVFILPNMEQDNMFKQFTFTGGSGWGASATNNCTVASNARIKNYLCPSSPIGDVTPSPHNGSNIQKNHYVAVTGAVNGLITGYTESRFFTNSGSAGCCSGGIASGGGALVPGVETKLALNQIGDGTSNQILVSEQNDFLVTANGSKVSWGTGQLHGWMIGWHTNRTPAGGGNIGDARTFQMTTIRYRINQKTGWVDPPGDCGNQGVCDNVGTNVPLNSAHTGGVNALYGDGSVKFLRDSLPIATLAQLATRDDGIPLVND</sequence>
<dbReference type="PANTHER" id="PTHR30093">
    <property type="entry name" value="GENERAL SECRETION PATHWAY PROTEIN G"/>
    <property type="match status" value="1"/>
</dbReference>
<dbReference type="EMBL" id="CP025958">
    <property type="protein sequence ID" value="AWM40796.1"/>
    <property type="molecule type" value="Genomic_DNA"/>
</dbReference>
<dbReference type="Proteomes" id="UP000245802">
    <property type="component" value="Chromosome"/>
</dbReference>